<evidence type="ECO:0000259" key="1">
    <source>
        <dbReference type="Pfam" id="PF22200"/>
    </source>
</evidence>
<gene>
    <name evidence="2" type="ORF">FHS03_005126</name>
</gene>
<dbReference type="InterPro" id="IPR054015">
    <property type="entry name" value="ExsA-like_N"/>
</dbReference>
<dbReference type="RefSeq" id="WP_183443703.1">
    <property type="nucleotide sequence ID" value="NZ_JACHXD010000023.1"/>
</dbReference>
<dbReference type="Proteomes" id="UP000541535">
    <property type="component" value="Unassembled WGS sequence"/>
</dbReference>
<comment type="caution">
    <text evidence="2">The sequence shown here is derived from an EMBL/GenBank/DDBJ whole genome shotgun (WGS) entry which is preliminary data.</text>
</comment>
<feature type="domain" description="ExsA-like N-terminal regulatory" evidence="1">
    <location>
        <begin position="47"/>
        <end position="175"/>
    </location>
</feature>
<keyword evidence="3" id="KW-1185">Reference proteome</keyword>
<protein>
    <recommendedName>
        <fullName evidence="1">ExsA-like N-terminal regulatory domain-containing protein</fullName>
    </recommendedName>
</protein>
<evidence type="ECO:0000313" key="2">
    <source>
        <dbReference type="EMBL" id="MBB3122030.1"/>
    </source>
</evidence>
<dbReference type="Pfam" id="PF22200">
    <property type="entry name" value="ExsA_N"/>
    <property type="match status" value="1"/>
</dbReference>
<name>A0A7W5FWH9_9BURK</name>
<organism evidence="2 3">
    <name type="scientific">Pseudoduganella violacea</name>
    <dbReference type="NCBI Taxonomy" id="1715466"/>
    <lineage>
        <taxon>Bacteria</taxon>
        <taxon>Pseudomonadati</taxon>
        <taxon>Pseudomonadota</taxon>
        <taxon>Betaproteobacteria</taxon>
        <taxon>Burkholderiales</taxon>
        <taxon>Oxalobacteraceae</taxon>
        <taxon>Telluria group</taxon>
        <taxon>Pseudoduganella</taxon>
    </lineage>
</organism>
<reference evidence="2 3" key="1">
    <citation type="submission" date="2020-08" db="EMBL/GenBank/DDBJ databases">
        <title>Genomic Encyclopedia of Type Strains, Phase III (KMG-III): the genomes of soil and plant-associated and newly described type strains.</title>
        <authorList>
            <person name="Whitman W."/>
        </authorList>
    </citation>
    <scope>NUCLEOTIDE SEQUENCE [LARGE SCALE GENOMIC DNA]</scope>
    <source>
        <strain evidence="2 3">CECT 8897</strain>
    </source>
</reference>
<evidence type="ECO:0000313" key="3">
    <source>
        <dbReference type="Proteomes" id="UP000541535"/>
    </source>
</evidence>
<dbReference type="AlphaFoldDB" id="A0A7W5FWH9"/>
<proteinExistence type="predicted"/>
<sequence length="186" mass="20676">MTLKATQAELYAMEGVAPILAGEHSCILRKTLKHNLDNKAIHIGTPLIMYVAQGQQFISDSAGLHYVVDEGQMVFLSPGTYNVSHRVTAHASFDAMLLFIDRQLVEKCLSDVATDNPPPSDDGKRILYAGEQIRRYMDAQEYVYRNACSNDALLELKLLELLHLIALQDPAQQLLRAMLSEDSDSA</sequence>
<dbReference type="EMBL" id="JACHXD010000023">
    <property type="protein sequence ID" value="MBB3122030.1"/>
    <property type="molecule type" value="Genomic_DNA"/>
</dbReference>
<accession>A0A7W5FWH9</accession>